<evidence type="ECO:0000313" key="4">
    <source>
        <dbReference type="Proteomes" id="UP000051015"/>
    </source>
</evidence>
<accession>A0A0R2CYF8</accession>
<keyword evidence="2" id="KW-0067">ATP-binding</keyword>
<dbReference type="PATRIC" id="fig|1423725.3.peg.836"/>
<evidence type="ECO:0000313" key="3">
    <source>
        <dbReference type="EMBL" id="KRM96517.1"/>
    </source>
</evidence>
<name>A0A0R2CYF8_9LACO</name>
<dbReference type="EMBL" id="AYZD01000015">
    <property type="protein sequence ID" value="KRM96517.1"/>
    <property type="molecule type" value="Genomic_DNA"/>
</dbReference>
<sequence length="336" mass="39196">MKKFFIILDEHTDGKRAAAIWNKIQNYLNKQKINYEVSNVQPELATSIAEQFMRTHSPQNLENFVIMVIGEHSLMLDTIKGIKNTGKKEVPVAFITTNKKKDPFMQKIGISSNPVAALKQILNTVQPAYFNLGQVDETTHSSRRLFTDRLDIGFNAYVSNSLMNSRTHQVLTRFHLEYLLKAWNTLTSYINQEVFEVTMRVDKKYNFYKHAFNVTIKNNPVISEQKVHHSKNSSVSANNLNIELANNMNFLFYLIFLIARKFNLHHKLPFIHDFESDQVHLVIKSLEFGQIDGEQMNNKFYDVFFKSFSYPFWYDIDSIPLADLSEKNETEYLDKN</sequence>
<dbReference type="GO" id="GO:0005524">
    <property type="term" value="F:ATP binding"/>
    <property type="evidence" value="ECO:0007669"/>
    <property type="project" value="UniProtKB-KW"/>
</dbReference>
<dbReference type="OrthoDB" id="9786026at2"/>
<proteinExistence type="predicted"/>
<evidence type="ECO:0000256" key="1">
    <source>
        <dbReference type="ARBA" id="ARBA00022741"/>
    </source>
</evidence>
<dbReference type="STRING" id="1423725.FC19_GL000811"/>
<keyword evidence="1" id="KW-0547">Nucleotide-binding</keyword>
<evidence type="ECO:0000256" key="2">
    <source>
        <dbReference type="ARBA" id="ARBA00022840"/>
    </source>
</evidence>
<dbReference type="Gene3D" id="2.60.200.40">
    <property type="match status" value="1"/>
</dbReference>
<dbReference type="Gene3D" id="3.40.50.10330">
    <property type="entry name" value="Probable inorganic polyphosphate/atp-NAD kinase, domain 1"/>
    <property type="match status" value="1"/>
</dbReference>
<dbReference type="SUPFAM" id="SSF111331">
    <property type="entry name" value="NAD kinase/diacylglycerol kinase-like"/>
    <property type="match status" value="1"/>
</dbReference>
<gene>
    <name evidence="3" type="ORF">FC19_GL000811</name>
</gene>
<keyword evidence="4" id="KW-1185">Reference proteome</keyword>
<protein>
    <submittedName>
        <fullName evidence="3">Transcription regulator</fullName>
    </submittedName>
</protein>
<dbReference type="AlphaFoldDB" id="A0A0R2CYF8"/>
<dbReference type="Proteomes" id="UP000051015">
    <property type="component" value="Unassembled WGS sequence"/>
</dbReference>
<comment type="caution">
    <text evidence="3">The sequence shown here is derived from an EMBL/GenBank/DDBJ whole genome shotgun (WGS) entry which is preliminary data.</text>
</comment>
<dbReference type="RefSeq" id="WP_057875824.1">
    <property type="nucleotide sequence ID" value="NZ_AYZD01000015.1"/>
</dbReference>
<reference evidence="3 4" key="1">
    <citation type="journal article" date="2015" name="Genome Announc.">
        <title>Expanding the biotechnology potential of lactobacilli through comparative genomics of 213 strains and associated genera.</title>
        <authorList>
            <person name="Sun Z."/>
            <person name="Harris H.M."/>
            <person name="McCann A."/>
            <person name="Guo C."/>
            <person name="Argimon S."/>
            <person name="Zhang W."/>
            <person name="Yang X."/>
            <person name="Jeffery I.B."/>
            <person name="Cooney J.C."/>
            <person name="Kagawa T.F."/>
            <person name="Liu W."/>
            <person name="Song Y."/>
            <person name="Salvetti E."/>
            <person name="Wrobel A."/>
            <person name="Rasinkangas P."/>
            <person name="Parkhill J."/>
            <person name="Rea M.C."/>
            <person name="O'Sullivan O."/>
            <person name="Ritari J."/>
            <person name="Douillard F.P."/>
            <person name="Paul Ross R."/>
            <person name="Yang R."/>
            <person name="Briner A.E."/>
            <person name="Felis G.E."/>
            <person name="de Vos W.M."/>
            <person name="Barrangou R."/>
            <person name="Klaenhammer T.R."/>
            <person name="Caufield P.W."/>
            <person name="Cui Y."/>
            <person name="Zhang H."/>
            <person name="O'Toole P.W."/>
        </authorList>
    </citation>
    <scope>NUCLEOTIDE SEQUENCE [LARGE SCALE GENOMIC DNA]</scope>
    <source>
        <strain evidence="3 4">DSM 21051</strain>
    </source>
</reference>
<organism evidence="3 4">
    <name type="scientific">Liquorilactobacillus aquaticus DSM 21051</name>
    <dbReference type="NCBI Taxonomy" id="1423725"/>
    <lineage>
        <taxon>Bacteria</taxon>
        <taxon>Bacillati</taxon>
        <taxon>Bacillota</taxon>
        <taxon>Bacilli</taxon>
        <taxon>Lactobacillales</taxon>
        <taxon>Lactobacillaceae</taxon>
        <taxon>Liquorilactobacillus</taxon>
    </lineage>
</organism>
<dbReference type="InterPro" id="IPR016064">
    <property type="entry name" value="NAD/diacylglycerol_kinase_sf"/>
</dbReference>
<dbReference type="InterPro" id="IPR017438">
    <property type="entry name" value="ATP-NAD_kinase_N"/>
</dbReference>